<dbReference type="OrthoDB" id="1160759at2759"/>
<dbReference type="PANTHER" id="PTHR36040:SF5">
    <property type="entry name" value="TRANSMEMBRANE PROTEIN"/>
    <property type="match status" value="1"/>
</dbReference>
<dbReference type="AlphaFoldDB" id="A0A5J5BQT2"/>
<sequence>MAITNATEPRKYGNAPKSFFSLFLGEETKLRMRFLVLALVLLLMSSCFAMDRTAYKPFRVEFHEHDHRRQLVENEKEKSEYSGGSNTVNNHHYIPRQDFNNYNGGTPKEGGDENDGNV</sequence>
<evidence type="ECO:0000313" key="2">
    <source>
        <dbReference type="EMBL" id="KAA8544082.1"/>
    </source>
</evidence>
<organism evidence="2 3">
    <name type="scientific">Nyssa sinensis</name>
    <dbReference type="NCBI Taxonomy" id="561372"/>
    <lineage>
        <taxon>Eukaryota</taxon>
        <taxon>Viridiplantae</taxon>
        <taxon>Streptophyta</taxon>
        <taxon>Embryophyta</taxon>
        <taxon>Tracheophyta</taxon>
        <taxon>Spermatophyta</taxon>
        <taxon>Magnoliopsida</taxon>
        <taxon>eudicotyledons</taxon>
        <taxon>Gunneridae</taxon>
        <taxon>Pentapetalae</taxon>
        <taxon>asterids</taxon>
        <taxon>Cornales</taxon>
        <taxon>Nyssaceae</taxon>
        <taxon>Nyssa</taxon>
    </lineage>
</organism>
<keyword evidence="3" id="KW-1185">Reference proteome</keyword>
<proteinExistence type="predicted"/>
<evidence type="ECO:0000256" key="1">
    <source>
        <dbReference type="SAM" id="MobiDB-lite"/>
    </source>
</evidence>
<protein>
    <submittedName>
        <fullName evidence="2">Uncharacterized protein</fullName>
    </submittedName>
</protein>
<evidence type="ECO:0000313" key="3">
    <source>
        <dbReference type="Proteomes" id="UP000325577"/>
    </source>
</evidence>
<name>A0A5J5BQT2_9ASTE</name>
<reference evidence="2 3" key="1">
    <citation type="submission" date="2019-09" db="EMBL/GenBank/DDBJ databases">
        <title>A chromosome-level genome assembly of the Chinese tupelo Nyssa sinensis.</title>
        <authorList>
            <person name="Yang X."/>
            <person name="Kang M."/>
            <person name="Yang Y."/>
            <person name="Xiong H."/>
            <person name="Wang M."/>
            <person name="Zhang Z."/>
            <person name="Wang Z."/>
            <person name="Wu H."/>
            <person name="Ma T."/>
            <person name="Liu J."/>
            <person name="Xi Z."/>
        </authorList>
    </citation>
    <scope>NUCLEOTIDE SEQUENCE [LARGE SCALE GENOMIC DNA]</scope>
    <source>
        <strain evidence="2">J267</strain>
        <tissue evidence="2">Leaf</tissue>
    </source>
</reference>
<dbReference type="Proteomes" id="UP000325577">
    <property type="component" value="Linkage Group LG11"/>
</dbReference>
<accession>A0A5J5BQT2</accession>
<feature type="region of interest" description="Disordered" evidence="1">
    <location>
        <begin position="69"/>
        <end position="118"/>
    </location>
</feature>
<dbReference type="PANTHER" id="PTHR36040">
    <property type="entry name" value="OS04G0188500 PROTEIN"/>
    <property type="match status" value="1"/>
</dbReference>
<dbReference type="EMBL" id="CM018034">
    <property type="protein sequence ID" value="KAA8544082.1"/>
    <property type="molecule type" value="Genomic_DNA"/>
</dbReference>
<feature type="compositionally biased region" description="Basic and acidic residues" evidence="1">
    <location>
        <begin position="69"/>
        <end position="80"/>
    </location>
</feature>
<gene>
    <name evidence="2" type="ORF">F0562_021741</name>
</gene>